<gene>
    <name evidence="2" type="ORF">MCM2015_pMC1_33</name>
</gene>
<feature type="compositionally biased region" description="Polar residues" evidence="1">
    <location>
        <begin position="119"/>
        <end position="133"/>
    </location>
</feature>
<dbReference type="InterPro" id="IPR021791">
    <property type="entry name" value="Phage_TAC_11"/>
</dbReference>
<evidence type="ECO:0000313" key="2">
    <source>
        <dbReference type="EMBL" id="CVK35474.1"/>
    </source>
</evidence>
<dbReference type="EMBL" id="LT158601">
    <property type="protein sequence ID" value="CVK35474.1"/>
    <property type="molecule type" value="Genomic_DNA"/>
</dbReference>
<name>A0A1A7GD91_9ZZZZ</name>
<reference evidence="2" key="1">
    <citation type="journal article" date="2016" name="Sci. Rep.">
        <title>Genomics of high molecular weight plasmids isolated from an on-farm biopurification system.</title>
        <authorList>
            <person name="Martini M.C."/>
            <person name="Wibberg D."/>
            <person name="Lozano M."/>
            <person name="Torres Tejerizo G."/>
            <person name="Albicoro F.J."/>
            <person name="Jaenicke S."/>
            <person name="van Elsas J.D."/>
            <person name="Petroni A."/>
            <person name="Garcillan-Barcia M.P."/>
            <person name="de la Cruz F."/>
            <person name="Schluter A."/>
            <person name="Puhler A."/>
            <person name="Pistorio M."/>
            <person name="Lagares A."/>
            <person name="Del Papa M.F."/>
        </authorList>
    </citation>
    <scope>NUCLEOTIDE SEQUENCE</scope>
    <source>
        <plasmid evidence="2">pMC1</plasmid>
    </source>
</reference>
<geneLocation type="plasmid" evidence="2">
    <name>pMC1</name>
</geneLocation>
<sequence>MAKALTWAGGEHDFELRLEHLRALQDKCDAGPQWILMRLTSKQWLIDDVIQPIRLGLEGGGMEKEVARKLVQKFVEDRPLTLSVLTAQAVLMVALFGEPDDQPGEPKAGVKTKTKTRSRAASGNSTASTNGPE</sequence>
<dbReference type="Pfam" id="PF11836">
    <property type="entry name" value="Phage_TAC_11"/>
    <property type="match status" value="1"/>
</dbReference>
<feature type="region of interest" description="Disordered" evidence="1">
    <location>
        <begin position="96"/>
        <end position="133"/>
    </location>
</feature>
<evidence type="ECO:0008006" key="3">
    <source>
        <dbReference type="Google" id="ProtNLM"/>
    </source>
</evidence>
<evidence type="ECO:0000256" key="1">
    <source>
        <dbReference type="SAM" id="MobiDB-lite"/>
    </source>
</evidence>
<organism evidence="2">
    <name type="scientific">biofilter metagenome</name>
    <dbReference type="NCBI Taxonomy" id="1070537"/>
    <lineage>
        <taxon>unclassified sequences</taxon>
        <taxon>metagenomes</taxon>
        <taxon>ecological metagenomes</taxon>
    </lineage>
</organism>
<keyword evidence="2" id="KW-0614">Plasmid</keyword>
<accession>A0A1A7GD91</accession>
<dbReference type="AlphaFoldDB" id="A0A1A7GD91"/>
<proteinExistence type="predicted"/>
<protein>
    <recommendedName>
        <fullName evidence="3">Gene transfer agent family protein</fullName>
    </recommendedName>
</protein>